<comment type="caution">
    <text evidence="4">Lacks conserved residue(s) required for the propagation of feature annotation.</text>
</comment>
<proteinExistence type="inferred from homology"/>
<dbReference type="EMBL" id="BPFZ01000002">
    <property type="protein sequence ID" value="GIU66391.1"/>
    <property type="molecule type" value="Genomic_DNA"/>
</dbReference>
<keyword evidence="1 4" id="KW-0560">Oxidoreductase</keyword>
<sequence length="157" mass="17644">MEKPFDQLSGVVATISGYTGGDLANPSYEQVSGGGTGHYEAVQIMYDPERISYQELLRTYWRQVDPLDGKGQFCDRGDSYRPAIFVANLAEEKAAQASLAEIAKLFERPVAVQVLPAKVFYAAEDYHQNFYQKNPLRYAYYRSGCGRDARLRAVWGP</sequence>
<dbReference type="Pfam" id="PF01625">
    <property type="entry name" value="PMSR"/>
    <property type="match status" value="1"/>
</dbReference>
<dbReference type="HAMAP" id="MF_01401">
    <property type="entry name" value="MsrA"/>
    <property type="match status" value="1"/>
</dbReference>
<gene>
    <name evidence="4 6" type="primary">msrA</name>
    <name evidence="6" type="ORF">PsB1_0545</name>
</gene>
<keyword evidence="7" id="KW-1185">Reference proteome</keyword>
<accession>A0ABQ4PTT5</accession>
<dbReference type="EC" id="1.8.4.11" evidence="4"/>
<organism evidence="6 7">
    <name type="scientific">Candidatus Phycosocius spiralis</name>
    <dbReference type="NCBI Taxonomy" id="2815099"/>
    <lineage>
        <taxon>Bacteria</taxon>
        <taxon>Pseudomonadati</taxon>
        <taxon>Pseudomonadota</taxon>
        <taxon>Alphaproteobacteria</taxon>
        <taxon>Caulobacterales</taxon>
        <taxon>Caulobacterales incertae sedis</taxon>
        <taxon>Candidatus Phycosocius</taxon>
    </lineage>
</organism>
<dbReference type="NCBIfam" id="TIGR00401">
    <property type="entry name" value="msrA"/>
    <property type="match status" value="1"/>
</dbReference>
<reference evidence="6" key="2">
    <citation type="journal article" date="2023" name="ISME Commun">
        <title>Characterization of a bloom-associated alphaproteobacterial lineage, 'Candidatus Phycosocius': insights into freshwater algal-bacterial interactions.</title>
        <authorList>
            <person name="Tanabe Y."/>
            <person name="Yamaguchi H."/>
            <person name="Yoshida M."/>
            <person name="Kai A."/>
            <person name="Okazaki Y."/>
        </authorList>
    </citation>
    <scope>NUCLEOTIDE SEQUENCE</scope>
    <source>
        <strain evidence="6">BOTRYCO-1</strain>
    </source>
</reference>
<comment type="catalytic activity">
    <reaction evidence="3 4">
        <text>[thioredoxin]-disulfide + L-methionine + H2O = L-methionine (S)-S-oxide + [thioredoxin]-dithiol</text>
        <dbReference type="Rhea" id="RHEA:19993"/>
        <dbReference type="Rhea" id="RHEA-COMP:10698"/>
        <dbReference type="Rhea" id="RHEA-COMP:10700"/>
        <dbReference type="ChEBI" id="CHEBI:15377"/>
        <dbReference type="ChEBI" id="CHEBI:29950"/>
        <dbReference type="ChEBI" id="CHEBI:50058"/>
        <dbReference type="ChEBI" id="CHEBI:57844"/>
        <dbReference type="ChEBI" id="CHEBI:58772"/>
        <dbReference type="EC" id="1.8.4.11"/>
    </reaction>
</comment>
<comment type="similarity">
    <text evidence="4">Belongs to the MsrA Met sulfoxide reductase family.</text>
</comment>
<evidence type="ECO:0000313" key="6">
    <source>
        <dbReference type="EMBL" id="GIU66391.1"/>
    </source>
</evidence>
<dbReference type="PANTHER" id="PTHR43774:SF1">
    <property type="entry name" value="PEPTIDE METHIONINE SULFOXIDE REDUCTASE MSRA 2"/>
    <property type="match status" value="1"/>
</dbReference>
<dbReference type="Proteomes" id="UP001161064">
    <property type="component" value="Unassembled WGS sequence"/>
</dbReference>
<comment type="catalytic activity">
    <reaction evidence="2 4">
        <text>L-methionyl-[protein] + [thioredoxin]-disulfide + H2O = L-methionyl-(S)-S-oxide-[protein] + [thioredoxin]-dithiol</text>
        <dbReference type="Rhea" id="RHEA:14217"/>
        <dbReference type="Rhea" id="RHEA-COMP:10698"/>
        <dbReference type="Rhea" id="RHEA-COMP:10700"/>
        <dbReference type="Rhea" id="RHEA-COMP:12313"/>
        <dbReference type="Rhea" id="RHEA-COMP:12315"/>
        <dbReference type="ChEBI" id="CHEBI:15377"/>
        <dbReference type="ChEBI" id="CHEBI:16044"/>
        <dbReference type="ChEBI" id="CHEBI:29950"/>
        <dbReference type="ChEBI" id="CHEBI:44120"/>
        <dbReference type="ChEBI" id="CHEBI:50058"/>
        <dbReference type="EC" id="1.8.4.11"/>
    </reaction>
</comment>
<evidence type="ECO:0000256" key="2">
    <source>
        <dbReference type="ARBA" id="ARBA00047806"/>
    </source>
</evidence>
<feature type="domain" description="Peptide methionine sulphoxide reductase MsrA" evidence="5">
    <location>
        <begin position="1"/>
        <end position="139"/>
    </location>
</feature>
<dbReference type="Gene3D" id="3.30.1060.10">
    <property type="entry name" value="Peptide methionine sulphoxide reductase MsrA"/>
    <property type="match status" value="1"/>
</dbReference>
<dbReference type="InterPro" id="IPR002569">
    <property type="entry name" value="Met_Sox_Rdtase_MsrA_dom"/>
</dbReference>
<dbReference type="InterPro" id="IPR036509">
    <property type="entry name" value="Met_Sox_Rdtase_MsrA_sf"/>
</dbReference>
<reference evidence="6" key="1">
    <citation type="submission" date="2021-05" db="EMBL/GenBank/DDBJ databases">
        <authorList>
            <person name="Tanabe Y."/>
        </authorList>
    </citation>
    <scope>NUCLEOTIDE SEQUENCE</scope>
    <source>
        <strain evidence="6">BOTRYCO-1</strain>
    </source>
</reference>
<comment type="caution">
    <text evidence="6">The sequence shown here is derived from an EMBL/GenBank/DDBJ whole genome shotgun (WGS) entry which is preliminary data.</text>
</comment>
<dbReference type="PANTHER" id="PTHR43774">
    <property type="entry name" value="PEPTIDE METHIONINE SULFOXIDE REDUCTASE"/>
    <property type="match status" value="1"/>
</dbReference>
<evidence type="ECO:0000313" key="7">
    <source>
        <dbReference type="Proteomes" id="UP001161064"/>
    </source>
</evidence>
<evidence type="ECO:0000256" key="1">
    <source>
        <dbReference type="ARBA" id="ARBA00023002"/>
    </source>
</evidence>
<evidence type="ECO:0000256" key="4">
    <source>
        <dbReference type="HAMAP-Rule" id="MF_01401"/>
    </source>
</evidence>
<evidence type="ECO:0000256" key="3">
    <source>
        <dbReference type="ARBA" id="ARBA00048782"/>
    </source>
</evidence>
<name>A0ABQ4PTT5_9PROT</name>
<protein>
    <recommendedName>
        <fullName evidence="4">Peptide methionine sulfoxide reductase MsrA</fullName>
        <shortName evidence="4">Protein-methionine-S-oxide reductase</shortName>
        <ecNumber evidence="4">1.8.4.11</ecNumber>
    </recommendedName>
    <alternativeName>
        <fullName evidence="4">Peptide-methionine (S)-S-oxide reductase</fullName>
        <shortName evidence="4">Peptide Met(O) reductase</shortName>
    </alternativeName>
</protein>
<comment type="function">
    <text evidence="4">Has an important function as a repair enzyme for proteins that have been inactivated by oxidation. Catalyzes the reversible oxidation-reduction of methionine sulfoxide in proteins to methionine.</text>
</comment>
<evidence type="ECO:0000259" key="5">
    <source>
        <dbReference type="Pfam" id="PF01625"/>
    </source>
</evidence>
<dbReference type="SUPFAM" id="SSF55068">
    <property type="entry name" value="Peptide methionine sulfoxide reductase"/>
    <property type="match status" value="1"/>
</dbReference>